<feature type="transmembrane region" description="Helical" evidence="7">
    <location>
        <begin position="29"/>
        <end position="53"/>
    </location>
</feature>
<gene>
    <name evidence="8" type="ORF">KIPB_011258</name>
</gene>
<accession>A0A9K3D4W0</accession>
<dbReference type="PANTHER" id="PTHR43823:SF3">
    <property type="entry name" value="MULTIDRUG EXPORT PROTEIN MEPA"/>
    <property type="match status" value="1"/>
</dbReference>
<dbReference type="InterPro" id="IPR002528">
    <property type="entry name" value="MATE_fam"/>
</dbReference>
<dbReference type="GO" id="GO:0042910">
    <property type="term" value="F:xenobiotic transmembrane transporter activity"/>
    <property type="evidence" value="ECO:0007669"/>
    <property type="project" value="InterPro"/>
</dbReference>
<dbReference type="PANTHER" id="PTHR43823">
    <property type="entry name" value="SPORULATION PROTEIN YKVU"/>
    <property type="match status" value="1"/>
</dbReference>
<dbReference type="AlphaFoldDB" id="A0A9K3D4W0"/>
<feature type="transmembrane region" description="Helical" evidence="7">
    <location>
        <begin position="105"/>
        <end position="124"/>
    </location>
</feature>
<dbReference type="Proteomes" id="UP000265618">
    <property type="component" value="Unassembled WGS sequence"/>
</dbReference>
<keyword evidence="5 7" id="KW-1133">Transmembrane helix</keyword>
<evidence type="ECO:0000313" key="8">
    <source>
        <dbReference type="EMBL" id="GIQ88906.1"/>
    </source>
</evidence>
<reference evidence="8 9" key="1">
    <citation type="journal article" date="2018" name="PLoS ONE">
        <title>The draft genome of Kipferlia bialata reveals reductive genome evolution in fornicate parasites.</title>
        <authorList>
            <person name="Tanifuji G."/>
            <person name="Takabayashi S."/>
            <person name="Kume K."/>
            <person name="Takagi M."/>
            <person name="Nakayama T."/>
            <person name="Kamikawa R."/>
            <person name="Inagaki Y."/>
            <person name="Hashimoto T."/>
        </authorList>
    </citation>
    <scope>NUCLEOTIDE SEQUENCE [LARGE SCALE GENOMIC DNA]</scope>
    <source>
        <strain evidence="8">NY0173</strain>
    </source>
</reference>
<evidence type="ECO:0000256" key="6">
    <source>
        <dbReference type="ARBA" id="ARBA00023136"/>
    </source>
</evidence>
<sequence length="162" mass="17360">MVGVGTGALVSVTLGKGDMLKVQSIMAHFLLIGCFIGIVIPLIMLPSLEWILVNLLRCSESALPAALEYARVIFLYTPLGYYCLNGTGSILRVENRAGVSMARQVMGAVLNMAFDPVFMGWLGIGIAGAAYSSSISMLLVGVAMLVYFYHPATLTVLRPDIK</sequence>
<evidence type="ECO:0000256" key="2">
    <source>
        <dbReference type="ARBA" id="ARBA00010199"/>
    </source>
</evidence>
<evidence type="ECO:0000256" key="5">
    <source>
        <dbReference type="ARBA" id="ARBA00022989"/>
    </source>
</evidence>
<feature type="transmembrane region" description="Helical" evidence="7">
    <location>
        <begin position="73"/>
        <end position="93"/>
    </location>
</feature>
<comment type="caution">
    <text evidence="8">The sequence shown here is derived from an EMBL/GenBank/DDBJ whole genome shotgun (WGS) entry which is preliminary data.</text>
</comment>
<evidence type="ECO:0000313" key="9">
    <source>
        <dbReference type="Proteomes" id="UP000265618"/>
    </source>
</evidence>
<comment type="subcellular location">
    <subcellularLocation>
        <location evidence="1">Cell membrane</location>
        <topology evidence="1">Multi-pass membrane protein</topology>
    </subcellularLocation>
</comment>
<keyword evidence="3" id="KW-1003">Cell membrane</keyword>
<dbReference type="InterPro" id="IPR051327">
    <property type="entry name" value="MATE_MepA_subfamily"/>
</dbReference>
<evidence type="ECO:0000256" key="7">
    <source>
        <dbReference type="SAM" id="Phobius"/>
    </source>
</evidence>
<evidence type="ECO:0000256" key="4">
    <source>
        <dbReference type="ARBA" id="ARBA00022692"/>
    </source>
</evidence>
<dbReference type="EMBL" id="BDIP01004507">
    <property type="protein sequence ID" value="GIQ88906.1"/>
    <property type="molecule type" value="Genomic_DNA"/>
</dbReference>
<evidence type="ECO:0000256" key="1">
    <source>
        <dbReference type="ARBA" id="ARBA00004651"/>
    </source>
</evidence>
<name>A0A9K3D4W0_9EUKA</name>
<feature type="non-terminal residue" evidence="8">
    <location>
        <position position="1"/>
    </location>
</feature>
<feature type="transmembrane region" description="Helical" evidence="7">
    <location>
        <begin position="130"/>
        <end position="149"/>
    </location>
</feature>
<protein>
    <submittedName>
        <fullName evidence="8">Multi antimicrobial extrusion protein</fullName>
    </submittedName>
</protein>
<proteinExistence type="inferred from homology"/>
<dbReference type="OrthoDB" id="10251135at2759"/>
<evidence type="ECO:0000256" key="3">
    <source>
        <dbReference type="ARBA" id="ARBA00022475"/>
    </source>
</evidence>
<dbReference type="GO" id="GO:0005886">
    <property type="term" value="C:plasma membrane"/>
    <property type="evidence" value="ECO:0007669"/>
    <property type="project" value="UniProtKB-SubCell"/>
</dbReference>
<comment type="similarity">
    <text evidence="2">Belongs to the multi antimicrobial extrusion (MATE) (TC 2.A.66.1) family.</text>
</comment>
<keyword evidence="6 7" id="KW-0472">Membrane</keyword>
<keyword evidence="9" id="KW-1185">Reference proteome</keyword>
<organism evidence="8 9">
    <name type="scientific">Kipferlia bialata</name>
    <dbReference type="NCBI Taxonomy" id="797122"/>
    <lineage>
        <taxon>Eukaryota</taxon>
        <taxon>Metamonada</taxon>
        <taxon>Carpediemonas-like organisms</taxon>
        <taxon>Kipferlia</taxon>
    </lineage>
</organism>
<keyword evidence="4 7" id="KW-0812">Transmembrane</keyword>
<dbReference type="GO" id="GO:0015297">
    <property type="term" value="F:antiporter activity"/>
    <property type="evidence" value="ECO:0007669"/>
    <property type="project" value="InterPro"/>
</dbReference>
<dbReference type="Pfam" id="PF01554">
    <property type="entry name" value="MatE"/>
    <property type="match status" value="1"/>
</dbReference>